<dbReference type="EMBL" id="CM002242">
    <property type="protein sequence ID" value="EAA30010.1"/>
    <property type="molecule type" value="Genomic_DNA"/>
</dbReference>
<evidence type="ECO:0000313" key="3">
    <source>
        <dbReference type="Proteomes" id="UP000001805"/>
    </source>
</evidence>
<organism evidence="2 3">
    <name type="scientific">Neurospora crassa (strain ATCC 24698 / 74-OR23-1A / CBS 708.71 / DSM 1257 / FGSC 987)</name>
    <dbReference type="NCBI Taxonomy" id="367110"/>
    <lineage>
        <taxon>Eukaryota</taxon>
        <taxon>Fungi</taxon>
        <taxon>Dikarya</taxon>
        <taxon>Ascomycota</taxon>
        <taxon>Pezizomycotina</taxon>
        <taxon>Sordariomycetes</taxon>
        <taxon>Sordariomycetidae</taxon>
        <taxon>Sordariales</taxon>
        <taxon>Sordariaceae</taxon>
        <taxon>Neurospora</taxon>
    </lineage>
</organism>
<protein>
    <submittedName>
        <fullName evidence="2">Uncharacterized protein</fullName>
    </submittedName>
</protein>
<dbReference type="VEuPathDB" id="FungiDB:NCU06899"/>
<proteinExistence type="predicted"/>
<feature type="region of interest" description="Disordered" evidence="1">
    <location>
        <begin position="55"/>
        <end position="94"/>
    </location>
</feature>
<dbReference type="RefSeq" id="XP_959246.1">
    <property type="nucleotide sequence ID" value="XM_954153.2"/>
</dbReference>
<dbReference type="OMA" id="APNRVTK"/>
<evidence type="ECO:0000313" key="2">
    <source>
        <dbReference type="EMBL" id="EAA30010.1"/>
    </source>
</evidence>
<keyword evidence="3" id="KW-1185">Reference proteome</keyword>
<name>Q7S3F4_NEUCR</name>
<dbReference type="OrthoDB" id="10459884at2759"/>
<dbReference type="GeneID" id="3875386"/>
<feature type="compositionally biased region" description="Polar residues" evidence="1">
    <location>
        <begin position="141"/>
        <end position="157"/>
    </location>
</feature>
<feature type="region of interest" description="Disordered" evidence="1">
    <location>
        <begin position="141"/>
        <end position="167"/>
    </location>
</feature>
<accession>Q7S3F4</accession>
<dbReference type="AlphaFoldDB" id="Q7S3F4"/>
<dbReference type="PaxDb" id="5141-EFNCRP00000006753"/>
<gene>
    <name evidence="2" type="ORF">NCU06899</name>
</gene>
<feature type="region of interest" description="Disordered" evidence="1">
    <location>
        <begin position="245"/>
        <end position="275"/>
    </location>
</feature>
<dbReference type="InParanoid" id="Q7S3F4"/>
<sequence length="275" mass="29919">MDSHNIMMVMLQAFYVSQDDEQRLPGSEAQAPAQASTRSSRLEYFMNAIKEDVSDDMLLRTPPPSRPESPFSEADLDSYPILTSSPGSSPRRRPLVRVRSMPAIPNVAGSYMNGRFSSTGTAATGGDGAATKLPLPTSLQTPTQASAPNRVTKASSHIQHKSSRDGESAMLARGTFMEQAAYARRMAKLARRPQPTARLQERRMANGNRRNLTRLWLLEQQLIAQVRPMDASWRIRDPGYGLNESSAAAGADGGVPPLPLDLAMEEDGSSGYGQV</sequence>
<dbReference type="KEGG" id="ncr:NCU06899"/>
<dbReference type="HOGENOM" id="CLU_1012264_0_0_1"/>
<dbReference type="Proteomes" id="UP000001805">
    <property type="component" value="Chromosome 7, Linkage Group VII"/>
</dbReference>
<reference evidence="2 3" key="1">
    <citation type="journal article" date="2003" name="Nature">
        <title>The genome sequence of the filamentous fungus Neurospora crassa.</title>
        <authorList>
            <person name="Galagan J.E."/>
            <person name="Calvo S.E."/>
            <person name="Borkovich K.A."/>
            <person name="Selker E.U."/>
            <person name="Read N.D."/>
            <person name="Jaffe D."/>
            <person name="FitzHugh W."/>
            <person name="Ma L.J."/>
            <person name="Smirnov S."/>
            <person name="Purcell S."/>
            <person name="Rehman B."/>
            <person name="Elkins T."/>
            <person name="Engels R."/>
            <person name="Wang S."/>
            <person name="Nielsen C.B."/>
            <person name="Butler J."/>
            <person name="Endrizzi M."/>
            <person name="Qui D."/>
            <person name="Ianakiev P."/>
            <person name="Bell-Pedersen D."/>
            <person name="Nelson M.A."/>
            <person name="Werner-Washburne M."/>
            <person name="Selitrennikoff C.P."/>
            <person name="Kinsey J.A."/>
            <person name="Braun E.L."/>
            <person name="Zelter A."/>
            <person name="Schulte U."/>
            <person name="Kothe G.O."/>
            <person name="Jedd G."/>
            <person name="Mewes W."/>
            <person name="Staben C."/>
            <person name="Marcotte E."/>
            <person name="Greenberg D."/>
            <person name="Roy A."/>
            <person name="Foley K."/>
            <person name="Naylor J."/>
            <person name="Stange-Thomann N."/>
            <person name="Barrett R."/>
            <person name="Gnerre S."/>
            <person name="Kamal M."/>
            <person name="Kamvysselis M."/>
            <person name="Mauceli E."/>
            <person name="Bielke C."/>
            <person name="Rudd S."/>
            <person name="Frishman D."/>
            <person name="Krystofova S."/>
            <person name="Rasmussen C."/>
            <person name="Metzenberg R.L."/>
            <person name="Perkins D.D."/>
            <person name="Kroken S."/>
            <person name="Cogoni C."/>
            <person name="Macino G."/>
            <person name="Catcheside D."/>
            <person name="Li W."/>
            <person name="Pratt R.J."/>
            <person name="Osmani S.A."/>
            <person name="DeSouza C.P."/>
            <person name="Glass L."/>
            <person name="Orbach M.J."/>
            <person name="Berglund J.A."/>
            <person name="Voelker R."/>
            <person name="Yarden O."/>
            <person name="Plamann M."/>
            <person name="Seiler S."/>
            <person name="Dunlap J."/>
            <person name="Radford A."/>
            <person name="Aramayo R."/>
            <person name="Natvig D.O."/>
            <person name="Alex L.A."/>
            <person name="Mannhaupt G."/>
            <person name="Ebbole D.J."/>
            <person name="Freitag M."/>
            <person name="Paulsen I."/>
            <person name="Sachs M.S."/>
            <person name="Lander E.S."/>
            <person name="Nusbaum C."/>
            <person name="Birren B."/>
        </authorList>
    </citation>
    <scope>NUCLEOTIDE SEQUENCE [LARGE SCALE GENOMIC DNA]</scope>
    <source>
        <strain evidence="3">ATCC 24698 / 74-OR23-1A / CBS 708.71 / DSM 1257 / FGSC 987</strain>
    </source>
</reference>
<evidence type="ECO:0000256" key="1">
    <source>
        <dbReference type="SAM" id="MobiDB-lite"/>
    </source>
</evidence>